<sequence>MKSLIKVTLVIAAIFASTFVLAKMFGVLSIEQIQTWLEQAHQMSDVLLVMAVIILLFADLFVAVPTLTICLLSGYFLGFGLGAISALVGVMLAGSCGYWISHFYGEHFLKRLLKHEQQRQQLKATFEEHGFVMILLSRAMPIIPEVSACLAGMTLMPFLRFMLAWSMVSVPYVFIAAYSGSISSLSDPKPAIITAVGLTTFFAISWSVFKRKINRADRAMQISKTNK</sequence>
<evidence type="ECO:0000256" key="2">
    <source>
        <dbReference type="ARBA" id="ARBA00022475"/>
    </source>
</evidence>
<evidence type="ECO:0000256" key="6">
    <source>
        <dbReference type="RuleBase" id="RU366058"/>
    </source>
</evidence>
<reference evidence="8 9" key="1">
    <citation type="journal article" date="2017" name="Antonie Van Leeuwenhoek">
        <title>Rhizobium rhizosphaerae sp. nov., a novel species isolated from rice rhizosphere.</title>
        <authorList>
            <person name="Zhao J.J."/>
            <person name="Zhang J."/>
            <person name="Zhang R.J."/>
            <person name="Zhang C.W."/>
            <person name="Yin H.Q."/>
            <person name="Zhang X.X."/>
        </authorList>
    </citation>
    <scope>NUCLEOTIDE SEQUENCE [LARGE SCALE GENOMIC DNA]</scope>
    <source>
        <strain evidence="8 9">BSs20135</strain>
    </source>
</reference>
<feature type="transmembrane region" description="Helical" evidence="6">
    <location>
        <begin position="76"/>
        <end position="100"/>
    </location>
</feature>
<dbReference type="Pfam" id="PF09335">
    <property type="entry name" value="VTT_dom"/>
    <property type="match status" value="1"/>
</dbReference>
<feature type="domain" description="VTT" evidence="7">
    <location>
        <begin position="64"/>
        <end position="181"/>
    </location>
</feature>
<keyword evidence="2 6" id="KW-1003">Cell membrane</keyword>
<evidence type="ECO:0000256" key="3">
    <source>
        <dbReference type="ARBA" id="ARBA00022692"/>
    </source>
</evidence>
<organism evidence="8 9">
    <name type="scientific">Paraglaciecola arctica BSs20135</name>
    <dbReference type="NCBI Taxonomy" id="493475"/>
    <lineage>
        <taxon>Bacteria</taxon>
        <taxon>Pseudomonadati</taxon>
        <taxon>Pseudomonadota</taxon>
        <taxon>Gammaproteobacteria</taxon>
        <taxon>Alteromonadales</taxon>
        <taxon>Alteromonadaceae</taxon>
        <taxon>Paraglaciecola</taxon>
    </lineage>
</organism>
<keyword evidence="5 6" id="KW-0472">Membrane</keyword>
<proteinExistence type="inferred from homology"/>
<dbReference type="Proteomes" id="UP000006327">
    <property type="component" value="Unassembled WGS sequence"/>
</dbReference>
<feature type="transmembrane region" description="Helical" evidence="6">
    <location>
        <begin position="46"/>
        <end position="64"/>
    </location>
</feature>
<dbReference type="RefSeq" id="WP_007616980.1">
    <property type="nucleotide sequence ID" value="NZ_BAEO01000010.1"/>
</dbReference>
<evidence type="ECO:0000256" key="1">
    <source>
        <dbReference type="ARBA" id="ARBA00004651"/>
    </source>
</evidence>
<evidence type="ECO:0000313" key="8">
    <source>
        <dbReference type="EMBL" id="GAC17806.1"/>
    </source>
</evidence>
<dbReference type="eggNOG" id="COG0398">
    <property type="taxonomic scope" value="Bacteria"/>
</dbReference>
<protein>
    <recommendedName>
        <fullName evidence="6">TVP38/TMEM64 family membrane protein</fullName>
    </recommendedName>
</protein>
<gene>
    <name evidence="8" type="ORF">GARC_0825</name>
</gene>
<evidence type="ECO:0000256" key="5">
    <source>
        <dbReference type="ARBA" id="ARBA00023136"/>
    </source>
</evidence>
<keyword evidence="3 6" id="KW-0812">Transmembrane</keyword>
<dbReference type="STRING" id="493475.GARC_0825"/>
<keyword evidence="9" id="KW-1185">Reference proteome</keyword>
<name>K6Y1P3_9ALTE</name>
<evidence type="ECO:0000313" key="9">
    <source>
        <dbReference type="Proteomes" id="UP000006327"/>
    </source>
</evidence>
<dbReference type="EMBL" id="BAEO01000010">
    <property type="protein sequence ID" value="GAC17806.1"/>
    <property type="molecule type" value="Genomic_DNA"/>
</dbReference>
<comment type="caution">
    <text evidence="8">The sequence shown here is derived from an EMBL/GenBank/DDBJ whole genome shotgun (WGS) entry which is preliminary data.</text>
</comment>
<feature type="transmembrane region" description="Helical" evidence="6">
    <location>
        <begin position="158"/>
        <end position="179"/>
    </location>
</feature>
<feature type="transmembrane region" description="Helical" evidence="6">
    <location>
        <begin position="191"/>
        <end position="209"/>
    </location>
</feature>
<dbReference type="InterPro" id="IPR032816">
    <property type="entry name" value="VTT_dom"/>
</dbReference>
<dbReference type="AlphaFoldDB" id="K6Y1P3"/>
<comment type="caution">
    <text evidence="6">Lacks conserved residue(s) required for the propagation of feature annotation.</text>
</comment>
<dbReference type="OrthoDB" id="284062at2"/>
<dbReference type="PANTHER" id="PTHR12677">
    <property type="entry name" value="GOLGI APPARATUS MEMBRANE PROTEIN TVP38-RELATED"/>
    <property type="match status" value="1"/>
</dbReference>
<comment type="similarity">
    <text evidence="6">Belongs to the TVP38/TMEM64 family.</text>
</comment>
<evidence type="ECO:0000259" key="7">
    <source>
        <dbReference type="Pfam" id="PF09335"/>
    </source>
</evidence>
<keyword evidence="4 6" id="KW-1133">Transmembrane helix</keyword>
<comment type="subcellular location">
    <subcellularLocation>
        <location evidence="1 6">Cell membrane</location>
        <topology evidence="1 6">Multi-pass membrane protein</topology>
    </subcellularLocation>
</comment>
<accession>K6Y1P3</accession>
<dbReference type="GO" id="GO:0005886">
    <property type="term" value="C:plasma membrane"/>
    <property type="evidence" value="ECO:0007669"/>
    <property type="project" value="UniProtKB-SubCell"/>
</dbReference>
<evidence type="ECO:0000256" key="4">
    <source>
        <dbReference type="ARBA" id="ARBA00022989"/>
    </source>
</evidence>
<dbReference type="PANTHER" id="PTHR12677:SF59">
    <property type="entry name" value="GOLGI APPARATUS MEMBRANE PROTEIN TVP38-RELATED"/>
    <property type="match status" value="1"/>
</dbReference>
<dbReference type="InterPro" id="IPR015414">
    <property type="entry name" value="TMEM64"/>
</dbReference>